<dbReference type="InterPro" id="IPR037066">
    <property type="entry name" value="Plug_dom_sf"/>
</dbReference>
<dbReference type="SUPFAM" id="SSF56935">
    <property type="entry name" value="Porins"/>
    <property type="match status" value="1"/>
</dbReference>
<dbReference type="AlphaFoldDB" id="A0A4R0NQN0"/>
<name>A0A4R0NQN0_9SPHI</name>
<organism evidence="2 3">
    <name type="scientific">Pedobacter psychroterrae</name>
    <dbReference type="NCBI Taxonomy" id="2530453"/>
    <lineage>
        <taxon>Bacteria</taxon>
        <taxon>Pseudomonadati</taxon>
        <taxon>Bacteroidota</taxon>
        <taxon>Sphingobacteriia</taxon>
        <taxon>Sphingobacteriales</taxon>
        <taxon>Sphingobacteriaceae</taxon>
        <taxon>Pedobacter</taxon>
    </lineage>
</organism>
<proteinExistence type="predicted"/>
<dbReference type="Gene3D" id="2.170.130.10">
    <property type="entry name" value="TonB-dependent receptor, plug domain"/>
    <property type="match status" value="1"/>
</dbReference>
<dbReference type="EMBL" id="SJSL01000001">
    <property type="protein sequence ID" value="TCD03390.1"/>
    <property type="molecule type" value="Genomic_DNA"/>
</dbReference>
<keyword evidence="2" id="KW-0675">Receptor</keyword>
<feature type="domain" description="TonB-dependent receptor plug" evidence="1">
    <location>
        <begin position="747"/>
        <end position="791"/>
    </location>
</feature>
<keyword evidence="3" id="KW-1185">Reference proteome</keyword>
<dbReference type="Pfam" id="PF07715">
    <property type="entry name" value="Plug"/>
    <property type="match status" value="1"/>
</dbReference>
<sequence length="894" mass="98047">MKYKLFFPLLTLLVLVFALGYKSDDDPFAALLKKLETYLEKYPQEKVHIHLDKPYYAIGDDIWVKAYVMNAQTSAPSSISSAIYVELLNEKDSIKQQLKLPLVSGLSWGDFKLPDSLAEGNYRIRAYTQWMKNAGTEFFFDKIIKIGNSWSNSVFTSTNYAFSKQNAAEKVEANIKFTDKEGKAYAANNVEYEVQLNSRNIAKGKATTNEQGEINISFLNNQPAIYKSGKIVATLTLPDKKKIVKNIPIKATSNNVDVQFFPESGNLVEGLPNKVGIKAVNASGLGEDVSGVIVDVEGTEVNKFETQHLGMGSFVINPQPGKLYFAKVKFKDGSEGKFNLPRALASGYLITVNSTTDNVVAKILMTADLVGKGELKLVALYNGNVLFVSRSPSQKQIITTNIPKKDLPAGIIQFTAFSETNMPIAERLVFVNNNSNAISATLGTARQSYERKEKVSVNLKALFEGKPVQGSFSVSVTNTASVKPDLENESNIFTSLLLSSDLAGYIEKPNYYFLNKEPKTQQDLDNLMLTQGWRRVLWKNVIAGVLPASSFQAEKSLKISGTVTTLGGKPVPNSKVSLFSSSGGFFAIDTLTDAQGKFNFDNMSFGDSTKFVVQARTEKGKRNLEIKVDVVSGQLVTKSKNAGDVTVNVNESIASYLKQSDNYFDELAKRGVLERTIMLKEVNIVEKKNPAKNSTNLNGGGNADAVITAEQLGTCPTLTICLQGRVAGLLFKAGVPYLLRNGNIPMTIMLDGMDVGADFLDNIPPSDVETIEVLKSINYTTIYGSRGAGGILVITTKRGGGMSGISSYTPGIVTYAPKGFYTPRLFYSPQYDVADSRPDFRSTIYWNPHVVTAENGEAVLEYYNSDETGTYRVVLEGIDMLGNIARSVYTYEVK</sequence>
<reference evidence="2 3" key="1">
    <citation type="submission" date="2019-02" db="EMBL/GenBank/DDBJ databases">
        <title>Pedobacter sp. RP-1-14 sp. nov., isolated from Arctic soil.</title>
        <authorList>
            <person name="Dahal R.H."/>
        </authorList>
    </citation>
    <scope>NUCLEOTIDE SEQUENCE [LARGE SCALE GENOMIC DNA]</scope>
    <source>
        <strain evidence="2 3">RP-1-14</strain>
    </source>
</reference>
<dbReference type="Proteomes" id="UP000293347">
    <property type="component" value="Unassembled WGS sequence"/>
</dbReference>
<evidence type="ECO:0000313" key="3">
    <source>
        <dbReference type="Proteomes" id="UP000293347"/>
    </source>
</evidence>
<accession>A0A4R0NQN0</accession>
<dbReference type="OrthoDB" id="609485at2"/>
<dbReference type="RefSeq" id="WP_131593961.1">
    <property type="nucleotide sequence ID" value="NZ_SJSL01000001.1"/>
</dbReference>
<gene>
    <name evidence="2" type="ORF">EZ437_05310</name>
</gene>
<evidence type="ECO:0000259" key="1">
    <source>
        <dbReference type="Pfam" id="PF07715"/>
    </source>
</evidence>
<evidence type="ECO:0000313" key="2">
    <source>
        <dbReference type="EMBL" id="TCD03390.1"/>
    </source>
</evidence>
<dbReference type="SUPFAM" id="SSF49478">
    <property type="entry name" value="Cna protein B-type domain"/>
    <property type="match status" value="1"/>
</dbReference>
<dbReference type="Gene3D" id="2.60.40.1930">
    <property type="match status" value="1"/>
</dbReference>
<protein>
    <submittedName>
        <fullName evidence="2">TonB-dependent receptor</fullName>
    </submittedName>
</protein>
<comment type="caution">
    <text evidence="2">The sequence shown here is derived from an EMBL/GenBank/DDBJ whole genome shotgun (WGS) entry which is preliminary data.</text>
</comment>
<dbReference type="InterPro" id="IPR012910">
    <property type="entry name" value="Plug_dom"/>
</dbReference>